<evidence type="ECO:0000256" key="1">
    <source>
        <dbReference type="SAM" id="Phobius"/>
    </source>
</evidence>
<proteinExistence type="predicted"/>
<dbReference type="PANTHER" id="PTHR11733:SF241">
    <property type="entry name" value="GH26575P-RELATED"/>
    <property type="match status" value="1"/>
</dbReference>
<protein>
    <submittedName>
        <fullName evidence="2">Uncharacterized protein</fullName>
    </submittedName>
</protein>
<organism evidence="2 4">
    <name type="scientific">Rhipicephalus microplus</name>
    <name type="common">Cattle tick</name>
    <name type="synonym">Boophilus microplus</name>
    <dbReference type="NCBI Taxonomy" id="6941"/>
    <lineage>
        <taxon>Eukaryota</taxon>
        <taxon>Metazoa</taxon>
        <taxon>Ecdysozoa</taxon>
        <taxon>Arthropoda</taxon>
        <taxon>Chelicerata</taxon>
        <taxon>Arachnida</taxon>
        <taxon>Acari</taxon>
        <taxon>Parasitiformes</taxon>
        <taxon>Ixodida</taxon>
        <taxon>Ixodoidea</taxon>
        <taxon>Ixodidae</taxon>
        <taxon>Rhipicephalinae</taxon>
        <taxon>Rhipicephalus</taxon>
        <taxon>Boophilus</taxon>
    </lineage>
</organism>
<dbReference type="InterPro" id="IPR000718">
    <property type="entry name" value="Peptidase_M13"/>
</dbReference>
<dbReference type="Gene3D" id="3.40.390.10">
    <property type="entry name" value="Collagenase (Catalytic Domain)"/>
    <property type="match status" value="2"/>
</dbReference>
<sequence>MNRRALHQSSIRTTAMSMKTLESHQQDNFFRRSLGVLALVVGLSFVAFMLRPTGYMKRTLSFSGNQLSAAIGMSVESAVFRYRCDQASEDAREAIDYYADPCEDFHAYACDRTRHKVEEQHDDERSRLQQVLLQLSALNDSGHVAVQAAVLFKSCLSMPLSLEVLLQKNMLEFLEVTNLTVETMFGFLKTPQDIANFSARNFYAHGISSFVHFESGINKTVAVTFSRPFSVYLSRDSVRSVISGVTQLLDLTKDRSYEDNVLVLADQELATVLIEINTIYVTIEDLANATEGKIASSTWESIAQNYGFLSSRAFSAPTESVERLRQVFTIIFGKLNPREAAVYFIAHALLPHPILKVLFDDHRTYACIRLVSETLSATWRHLESYLLGFFDENNEAQSVASSIVSTLEKMLEEKSPLDKHNSAAAIAKLKMLRFGMPSIEDLANIARSTACRGNLTGHSVYRNIISCKESSQNAAARNSVPLRRRKRSNVATNTILLSVESLKPSSFCQGHDSLLNYATLGTELATKLLRHIAEPLDGASPSHSMVKGKEGFFPAISANISTCLLRTSTSPRFRRWLDDIALRTVAFQVALRASMSHAGAWKRIEQAPDAPAWKQTYFVKYCQSLCNDGGSQTSTNALDAALECNSVVMSSPEFAQLFGCEREDQMVPSEYCLAL</sequence>
<dbReference type="Proteomes" id="UP000821866">
    <property type="component" value="Chromosome 10"/>
</dbReference>
<dbReference type="GO" id="GO:0005886">
    <property type="term" value="C:plasma membrane"/>
    <property type="evidence" value="ECO:0007669"/>
    <property type="project" value="TreeGrafter"/>
</dbReference>
<name>A0A9J6CW41_RHIMP</name>
<reference evidence="2" key="2">
    <citation type="submission" date="2021-09" db="EMBL/GenBank/DDBJ databases">
        <authorList>
            <person name="Jia N."/>
            <person name="Wang J."/>
            <person name="Shi W."/>
            <person name="Du L."/>
            <person name="Sun Y."/>
            <person name="Zhan W."/>
            <person name="Jiang J."/>
            <person name="Wang Q."/>
            <person name="Zhang B."/>
            <person name="Ji P."/>
            <person name="Sakyi L.B."/>
            <person name="Cui X."/>
            <person name="Yuan T."/>
            <person name="Jiang B."/>
            <person name="Yang W."/>
            <person name="Lam T.T.-Y."/>
            <person name="Chang Q."/>
            <person name="Ding S."/>
            <person name="Wang X."/>
            <person name="Zhu J."/>
            <person name="Ruan X."/>
            <person name="Zhao L."/>
            <person name="Wei J."/>
            <person name="Que T."/>
            <person name="Du C."/>
            <person name="Cheng J."/>
            <person name="Dai P."/>
            <person name="Han X."/>
            <person name="Huang E."/>
            <person name="Gao Y."/>
            <person name="Liu J."/>
            <person name="Shao H."/>
            <person name="Ye R."/>
            <person name="Li L."/>
            <person name="Wei W."/>
            <person name="Wang X."/>
            <person name="Wang C."/>
            <person name="Huo Q."/>
            <person name="Li W."/>
            <person name="Guo W."/>
            <person name="Chen H."/>
            <person name="Chen S."/>
            <person name="Zhou L."/>
            <person name="Zhou L."/>
            <person name="Ni X."/>
            <person name="Tian J."/>
            <person name="Zhou Y."/>
            <person name="Sheng Y."/>
            <person name="Liu T."/>
            <person name="Pan Y."/>
            <person name="Xia L."/>
            <person name="Li J."/>
            <person name="Zhao F."/>
            <person name="Cao W."/>
        </authorList>
    </citation>
    <scope>NUCLEOTIDE SEQUENCE</scope>
    <source>
        <strain evidence="2">Rmic-2018</strain>
        <tissue evidence="2">Larvae</tissue>
    </source>
</reference>
<evidence type="ECO:0000313" key="3">
    <source>
        <dbReference type="EMBL" id="KAH8037812.1"/>
    </source>
</evidence>
<keyword evidence="4" id="KW-1185">Reference proteome</keyword>
<dbReference type="Gene3D" id="1.10.1380.10">
    <property type="entry name" value="Neutral endopeptidase , domain2"/>
    <property type="match status" value="1"/>
</dbReference>
<dbReference type="GO" id="GO:0016485">
    <property type="term" value="P:protein processing"/>
    <property type="evidence" value="ECO:0007669"/>
    <property type="project" value="TreeGrafter"/>
</dbReference>
<dbReference type="EMBL" id="JABSTU010000002">
    <property type="protein sequence ID" value="KAH8037812.1"/>
    <property type="molecule type" value="Genomic_DNA"/>
</dbReference>
<comment type="caution">
    <text evidence="2">The sequence shown here is derived from an EMBL/GenBank/DDBJ whole genome shotgun (WGS) entry which is preliminary data.</text>
</comment>
<dbReference type="PROSITE" id="PS51885">
    <property type="entry name" value="NEPRILYSIN"/>
    <property type="match status" value="1"/>
</dbReference>
<keyword evidence="1" id="KW-1133">Transmembrane helix</keyword>
<dbReference type="PANTHER" id="PTHR11733">
    <property type="entry name" value="ZINC METALLOPROTEASE FAMILY M13 NEPRILYSIN-RELATED"/>
    <property type="match status" value="1"/>
</dbReference>
<dbReference type="GO" id="GO:0004222">
    <property type="term" value="F:metalloendopeptidase activity"/>
    <property type="evidence" value="ECO:0007669"/>
    <property type="project" value="InterPro"/>
</dbReference>
<dbReference type="SUPFAM" id="SSF55486">
    <property type="entry name" value="Metalloproteases ('zincins'), catalytic domain"/>
    <property type="match status" value="1"/>
</dbReference>
<keyword evidence="1" id="KW-0472">Membrane</keyword>
<evidence type="ECO:0000313" key="2">
    <source>
        <dbReference type="EMBL" id="KAH7938605.1"/>
    </source>
</evidence>
<feature type="transmembrane region" description="Helical" evidence="1">
    <location>
        <begin position="29"/>
        <end position="50"/>
    </location>
</feature>
<dbReference type="AlphaFoldDB" id="A0A9J6CW41"/>
<keyword evidence="1" id="KW-0812">Transmembrane</keyword>
<dbReference type="InterPro" id="IPR024079">
    <property type="entry name" value="MetalloPept_cat_dom_sf"/>
</dbReference>
<dbReference type="InterPro" id="IPR042089">
    <property type="entry name" value="Peptidase_M13_dom_2"/>
</dbReference>
<evidence type="ECO:0000313" key="4">
    <source>
        <dbReference type="Proteomes" id="UP000821866"/>
    </source>
</evidence>
<dbReference type="EMBL" id="JABSTU010005933">
    <property type="protein sequence ID" value="KAH7938605.1"/>
    <property type="molecule type" value="Genomic_DNA"/>
</dbReference>
<gene>
    <name evidence="3" type="ORF">HPB51_017312</name>
    <name evidence="2" type="ORF">HPB51_028895</name>
</gene>
<accession>A0A9J6CW41</accession>
<reference evidence="2" key="1">
    <citation type="journal article" date="2020" name="Cell">
        <title>Large-Scale Comparative Analyses of Tick Genomes Elucidate Their Genetic Diversity and Vector Capacities.</title>
        <authorList>
            <consortium name="Tick Genome and Microbiome Consortium (TIGMIC)"/>
            <person name="Jia N."/>
            <person name="Wang J."/>
            <person name="Shi W."/>
            <person name="Du L."/>
            <person name="Sun Y."/>
            <person name="Zhan W."/>
            <person name="Jiang J.F."/>
            <person name="Wang Q."/>
            <person name="Zhang B."/>
            <person name="Ji P."/>
            <person name="Bell-Sakyi L."/>
            <person name="Cui X.M."/>
            <person name="Yuan T.T."/>
            <person name="Jiang B.G."/>
            <person name="Yang W.F."/>
            <person name="Lam T.T."/>
            <person name="Chang Q.C."/>
            <person name="Ding S.J."/>
            <person name="Wang X.J."/>
            <person name="Zhu J.G."/>
            <person name="Ruan X.D."/>
            <person name="Zhao L."/>
            <person name="Wei J.T."/>
            <person name="Ye R.Z."/>
            <person name="Que T.C."/>
            <person name="Du C.H."/>
            <person name="Zhou Y.H."/>
            <person name="Cheng J.X."/>
            <person name="Dai P.F."/>
            <person name="Guo W.B."/>
            <person name="Han X.H."/>
            <person name="Huang E.J."/>
            <person name="Li L.F."/>
            <person name="Wei W."/>
            <person name="Gao Y.C."/>
            <person name="Liu J.Z."/>
            <person name="Shao H.Z."/>
            <person name="Wang X."/>
            <person name="Wang C.C."/>
            <person name="Yang T.C."/>
            <person name="Huo Q.B."/>
            <person name="Li W."/>
            <person name="Chen H.Y."/>
            <person name="Chen S.E."/>
            <person name="Zhou L.G."/>
            <person name="Ni X.B."/>
            <person name="Tian J.H."/>
            <person name="Sheng Y."/>
            <person name="Liu T."/>
            <person name="Pan Y.S."/>
            <person name="Xia L.Y."/>
            <person name="Li J."/>
            <person name="Zhao F."/>
            <person name="Cao W.C."/>
        </authorList>
    </citation>
    <scope>NUCLEOTIDE SEQUENCE</scope>
    <source>
        <strain evidence="2">Rmic-2018</strain>
    </source>
</reference>